<sequence>MSTAQRICDRNKGFQQSIDPELLQIKREEHHIELRRNKRFELSKKRRFASSQTPTLSFSSDFSSFRPYLQNLISNKRIILESCIEILKNNNQPSIIKEALYITRKLLESISEDSDLDIYVELNYIPVFIHYLSQDYPKEIQFEASFALCSFATFDHNYVEMLVKNGAIRECQLAISRDYDEIAENCIWCIGNIAGDNEKYREIIISEGIFDFLMDALQNISVQNNKSPLVNVLVWVLSNISRSANKIPDLTMRKLLNIVRPCLDLEDNDIIASVFWILNYSTQGDSYCIERILEAKYAPIIINYCDSHDYSIALPALKTLGNISSGNNAQTELMLNLNALEKLLNHIRSSQAVIRKEVYWALSNFVGGSSAHVERVAQHLVIPLAMKGLTDEDHGVRVEAGWVFSNFGIRGSPECTISLIKNGFLNYLQQALDKETDPNTLKNLLVITKRILEAASIKPQEEKKENNICLKLFESSGCLAALHKQLDHGNSFVNEFALKLLKEFFDYEEPEEELDIENAKITKFEFS</sequence>
<accession>A0AAU9JQJ2</accession>
<feature type="domain" description="IBB" evidence="6">
    <location>
        <begin position="10"/>
        <end position="91"/>
    </location>
</feature>
<keyword evidence="8" id="KW-1185">Reference proteome</keyword>
<dbReference type="InterPro" id="IPR011989">
    <property type="entry name" value="ARM-like"/>
</dbReference>
<reference evidence="7" key="1">
    <citation type="submission" date="2021-09" db="EMBL/GenBank/DDBJ databases">
        <authorList>
            <consortium name="AG Swart"/>
            <person name="Singh M."/>
            <person name="Singh A."/>
            <person name="Seah K."/>
            <person name="Emmerich C."/>
        </authorList>
    </citation>
    <scope>NUCLEOTIDE SEQUENCE</scope>
    <source>
        <strain evidence="7">ATCC30299</strain>
    </source>
</reference>
<dbReference type="PIRSF" id="PIRSF005673">
    <property type="entry name" value="Importin_alpha"/>
    <property type="match status" value="1"/>
</dbReference>
<name>A0AAU9JQJ2_9CILI</name>
<dbReference type="SUPFAM" id="SSF48371">
    <property type="entry name" value="ARM repeat"/>
    <property type="match status" value="1"/>
</dbReference>
<gene>
    <name evidence="7" type="ORF">BSTOLATCC_MIC50201</name>
</gene>
<protein>
    <recommendedName>
        <fullName evidence="5">Importin subunit alpha</fullName>
    </recommendedName>
</protein>
<evidence type="ECO:0000256" key="4">
    <source>
        <dbReference type="ARBA" id="ARBA00022927"/>
    </source>
</evidence>
<evidence type="ECO:0000256" key="5">
    <source>
        <dbReference type="PIRNR" id="PIRNR005673"/>
    </source>
</evidence>
<organism evidence="7 8">
    <name type="scientific">Blepharisma stoltei</name>
    <dbReference type="NCBI Taxonomy" id="1481888"/>
    <lineage>
        <taxon>Eukaryota</taxon>
        <taxon>Sar</taxon>
        <taxon>Alveolata</taxon>
        <taxon>Ciliophora</taxon>
        <taxon>Postciliodesmatophora</taxon>
        <taxon>Heterotrichea</taxon>
        <taxon>Heterotrichida</taxon>
        <taxon>Blepharismidae</taxon>
        <taxon>Blepharisma</taxon>
    </lineage>
</organism>
<evidence type="ECO:0000256" key="3">
    <source>
        <dbReference type="ARBA" id="ARBA00022737"/>
    </source>
</evidence>
<keyword evidence="4 5" id="KW-0653">Protein transport</keyword>
<dbReference type="GO" id="GO:0005737">
    <property type="term" value="C:cytoplasm"/>
    <property type="evidence" value="ECO:0007669"/>
    <property type="project" value="InterPro"/>
</dbReference>
<dbReference type="EMBL" id="CAJZBQ010000050">
    <property type="protein sequence ID" value="CAG9330092.1"/>
    <property type="molecule type" value="Genomic_DNA"/>
</dbReference>
<dbReference type="PANTHER" id="PTHR23316">
    <property type="entry name" value="IMPORTIN ALPHA"/>
    <property type="match status" value="1"/>
</dbReference>
<evidence type="ECO:0000256" key="2">
    <source>
        <dbReference type="ARBA" id="ARBA00022448"/>
    </source>
</evidence>
<evidence type="ECO:0000259" key="6">
    <source>
        <dbReference type="Pfam" id="PF01749"/>
    </source>
</evidence>
<dbReference type="Gene3D" id="1.25.10.10">
    <property type="entry name" value="Leucine-rich Repeat Variant"/>
    <property type="match status" value="1"/>
</dbReference>
<dbReference type="InterPro" id="IPR016024">
    <property type="entry name" value="ARM-type_fold"/>
</dbReference>
<proteinExistence type="inferred from homology"/>
<evidence type="ECO:0000313" key="7">
    <source>
        <dbReference type="EMBL" id="CAG9330092.1"/>
    </source>
</evidence>
<dbReference type="GO" id="GO:0061608">
    <property type="term" value="F:nuclear import signal receptor activity"/>
    <property type="evidence" value="ECO:0007669"/>
    <property type="project" value="InterPro"/>
</dbReference>
<dbReference type="GO" id="GO:0006606">
    <property type="term" value="P:protein import into nucleus"/>
    <property type="evidence" value="ECO:0007669"/>
    <property type="project" value="InterPro"/>
</dbReference>
<dbReference type="InterPro" id="IPR002652">
    <property type="entry name" value="Importin-a_IBB"/>
</dbReference>
<dbReference type="SMART" id="SM00185">
    <property type="entry name" value="ARM"/>
    <property type="match status" value="5"/>
</dbReference>
<comment type="caution">
    <text evidence="7">The sequence shown here is derived from an EMBL/GenBank/DDBJ whole genome shotgun (WGS) entry which is preliminary data.</text>
</comment>
<keyword evidence="3" id="KW-0677">Repeat</keyword>
<dbReference type="Proteomes" id="UP001162131">
    <property type="component" value="Unassembled WGS sequence"/>
</dbReference>
<dbReference type="Pfam" id="PF01749">
    <property type="entry name" value="IBB"/>
    <property type="match status" value="1"/>
</dbReference>
<comment type="similarity">
    <text evidence="1 5">Belongs to the importin alpha family.</text>
</comment>
<evidence type="ECO:0000256" key="1">
    <source>
        <dbReference type="ARBA" id="ARBA00010394"/>
    </source>
</evidence>
<dbReference type="InterPro" id="IPR000225">
    <property type="entry name" value="Armadillo"/>
</dbReference>
<evidence type="ECO:0000313" key="8">
    <source>
        <dbReference type="Proteomes" id="UP001162131"/>
    </source>
</evidence>
<dbReference type="InterPro" id="IPR024931">
    <property type="entry name" value="Importin_alpha"/>
</dbReference>
<dbReference type="AlphaFoldDB" id="A0AAU9JQJ2"/>
<keyword evidence="2 5" id="KW-0813">Transport</keyword>